<dbReference type="EMBL" id="AAHNIA010000048">
    <property type="protein sequence ID" value="EBY1704224.1"/>
    <property type="molecule type" value="Genomic_DNA"/>
</dbReference>
<evidence type="ECO:0000313" key="17">
    <source>
        <dbReference type="EMBL" id="MLP85772.1"/>
    </source>
</evidence>
<organism evidence="14">
    <name type="scientific">Salmonella typhimurium</name>
    <dbReference type="NCBI Taxonomy" id="90371"/>
    <lineage>
        <taxon>Bacteria</taxon>
        <taxon>Pseudomonadati</taxon>
        <taxon>Pseudomonadota</taxon>
        <taxon>Gammaproteobacteria</taxon>
        <taxon>Enterobacterales</taxon>
        <taxon>Enterobacteriaceae</taxon>
        <taxon>Salmonella</taxon>
    </lineage>
</organism>
<dbReference type="EMBL" id="AAKRET010000033">
    <property type="protein sequence ID" value="ECU8356348.1"/>
    <property type="molecule type" value="Genomic_DNA"/>
</dbReference>
<evidence type="ECO:0000313" key="10">
    <source>
        <dbReference type="EMBL" id="ECW0642418.1"/>
    </source>
</evidence>
<evidence type="ECO:0000313" key="15">
    <source>
        <dbReference type="EMBL" id="KTZ08189.1"/>
    </source>
</evidence>
<evidence type="ECO:0000313" key="12">
    <source>
        <dbReference type="EMBL" id="EDI6667663.1"/>
    </source>
</evidence>
<dbReference type="Proteomes" id="UP000885385">
    <property type="component" value="Unassembled WGS sequence"/>
</dbReference>
<dbReference type="EMBL" id="AALDNI010000040">
    <property type="protein sequence ID" value="ECY5343004.1"/>
    <property type="molecule type" value="Genomic_DNA"/>
</dbReference>
<protein>
    <submittedName>
        <fullName evidence="15">PmgQ</fullName>
    </submittedName>
    <submittedName>
        <fullName evidence="1">Putative cytoplasmic protein</fullName>
    </submittedName>
</protein>
<reference evidence="10" key="7">
    <citation type="submission" date="2019-09" db="EMBL/GenBank/DDBJ databases">
        <authorList>
            <consortium name="GenomeTrakr network: Whole genome sequencing for foodborne pathogen traceback"/>
        </authorList>
    </citation>
    <scope>NUCLEOTIDE SEQUENCE [LARGE SCALE GENOMIC DNA]</scope>
    <source>
        <strain evidence="10">AUSMDU00020735</strain>
        <strain evidence="6 20">VA_WGS-00080</strain>
    </source>
</reference>
<dbReference type="Proteomes" id="UP000034636">
    <property type="component" value="Chromosome"/>
</dbReference>
<dbReference type="Proteomes" id="UP000839616">
    <property type="component" value="Unassembled WGS sequence"/>
</dbReference>
<evidence type="ECO:0000313" key="20">
    <source>
        <dbReference type="Proteomes" id="UP000338496"/>
    </source>
</evidence>
<evidence type="ECO:0000313" key="6">
    <source>
        <dbReference type="EMBL" id="ECE0297066.1"/>
    </source>
</evidence>
<evidence type="ECO:0000313" key="18">
    <source>
        <dbReference type="Proteomes" id="UP000034636"/>
    </source>
</evidence>
<reference evidence="2" key="4">
    <citation type="submission" date="2018-06" db="EMBL/GenBank/DDBJ databases">
        <authorList>
            <person name="Ashton P.M."/>
            <person name="Dallman T."/>
            <person name="Nair S."/>
            <person name="De Pinna E."/>
            <person name="Peters T."/>
            <person name="Grant K."/>
        </authorList>
    </citation>
    <scope>NUCLEOTIDE SEQUENCE [LARGE SCALE GENOMIC DNA]</scope>
    <source>
        <strain evidence="2">231108</strain>
        <strain evidence="7">265852</strain>
        <strain evidence="16">29290</strain>
        <strain evidence="4">356083</strain>
        <strain evidence="3">422529</strain>
        <strain evidence="17">425567</strain>
        <strain evidence="11">43916</strain>
        <strain evidence="5">632340</strain>
        <strain evidence="9">86846</strain>
    </source>
</reference>
<accession>A0A0M2IP44</accession>
<accession>A0A0D6HW44</accession>
<dbReference type="EMBL" id="RVDJ01000008">
    <property type="protein sequence ID" value="MLP85772.1"/>
    <property type="molecule type" value="Genomic_DNA"/>
</dbReference>
<dbReference type="Proteomes" id="UP000839907">
    <property type="component" value="Unassembled WGS sequence"/>
</dbReference>
<dbReference type="EMBL" id="DAAFPQ010000029">
    <property type="protein sequence ID" value="HAB0973441.1"/>
    <property type="molecule type" value="Genomic_DNA"/>
</dbReference>
<dbReference type="EMBL" id="RSUA01000038">
    <property type="protein sequence ID" value="MIT50767.1"/>
    <property type="molecule type" value="Genomic_DNA"/>
</dbReference>
<evidence type="ECO:0000313" key="1">
    <source>
        <dbReference type="EMBL" id="AKH09791.1"/>
    </source>
</evidence>
<reference evidence="1 18" key="2">
    <citation type="journal article" date="2015" name="Genome Announc.">
        <title>Complete Genome Sequencing of a Multidrug-Resistant and Human-Invasive Salmonella enterica Serovar Typhimurium Strain of the Emerging Sequence Type 213 Genotype.</title>
        <authorList>
            <person name="Calva E."/>
            <person name="Silva C."/>
            <person name="Zaidi M.B."/>
            <person name="Sanchez-Flores A."/>
            <person name="Estrada K."/>
            <person name="Silva G.G."/>
            <person name="Soto-Jimenez L.M."/>
            <person name="Wiesner M."/>
            <person name="Fernandez-Mora M."/>
            <person name="Edwards R.A."/>
            <person name="Vinuesa P."/>
        </authorList>
    </citation>
    <scope>NUCLEOTIDE SEQUENCE [LARGE SCALE GENOMIC DNA]</scope>
    <source>
        <strain evidence="1 18">YU39</strain>
    </source>
</reference>
<dbReference type="EMBL" id="DAANBS010000021">
    <property type="protein sequence ID" value="HAC9174362.1"/>
    <property type="molecule type" value="Genomic_DNA"/>
</dbReference>
<dbReference type="RefSeq" id="WP_000587738.1">
    <property type="nucleotide sequence ID" value="NZ_AP023291.1"/>
</dbReference>
<evidence type="ECO:0000313" key="3">
    <source>
        <dbReference type="EMBL" id="EBW5464948.1"/>
    </source>
</evidence>
<dbReference type="Proteomes" id="UP000839914">
    <property type="component" value="Unassembled WGS sequence"/>
</dbReference>
<dbReference type="InterPro" id="IPR029044">
    <property type="entry name" value="Nucleotide-diphossugar_trans"/>
</dbReference>
<dbReference type="EMBL" id="AAHRYM010000054">
    <property type="protein sequence ID" value="EBZ6923816.1"/>
    <property type="molecule type" value="Genomic_DNA"/>
</dbReference>
<proteinExistence type="predicted"/>
<reference evidence="8" key="5">
    <citation type="submission" date="2018-08" db="EMBL/GenBank/DDBJ databases">
        <authorList>
            <consortium name="PulseNet: The National Subtyping Network for Foodborne Disease Surveillance"/>
            <person name="Tarr C.L."/>
            <person name="Trees E."/>
            <person name="Katz L.S."/>
            <person name="Carleton-Romer H.A."/>
            <person name="Stroika S."/>
            <person name="Kucerova Z."/>
            <person name="Roache K.F."/>
            <person name="Sabol A.L."/>
            <person name="Besser J."/>
            <person name="Gerner-Smidt P."/>
        </authorList>
    </citation>
    <scope>NUCLEOTIDE SEQUENCE [LARGE SCALE GENOMIC DNA]</scope>
    <source>
        <strain evidence="8">PNUSAS008736</strain>
        <strain evidence="12">PNUSAS016739</strain>
    </source>
</reference>
<dbReference type="EMBL" id="AAIKGB010000030">
    <property type="protein sequence ID" value="ECF1545869.1"/>
    <property type="molecule type" value="Genomic_DNA"/>
</dbReference>
<dbReference type="Proteomes" id="UP000839595">
    <property type="component" value="Unassembled WGS sequence"/>
</dbReference>
<dbReference type="EMBL" id="AAMLUT010000040">
    <property type="protein sequence ID" value="EDI6667663.1"/>
    <property type="molecule type" value="Genomic_DNA"/>
</dbReference>
<dbReference type="EMBL" id="AAIGQE010000013">
    <property type="protein sequence ID" value="ECE0297066.1"/>
    <property type="molecule type" value="Genomic_DNA"/>
</dbReference>
<evidence type="ECO:0000313" key="7">
    <source>
        <dbReference type="EMBL" id="ECF1545869.1"/>
    </source>
</evidence>
<gene>
    <name evidence="9" type="ORF">AAB27_22320</name>
    <name evidence="16" type="ORF">AU613_18090</name>
    <name evidence="11" type="ORF">AVC05_17440</name>
    <name evidence="8" type="ORF">B1P38_22770</name>
    <name evidence="6" type="ORF">CE70_18195</name>
    <name evidence="12" type="ORF">CFF59_20690</name>
    <name evidence="15" type="ORF">DD95_19320</name>
    <name evidence="2" type="ORF">DPF41_21175</name>
    <name evidence="3" type="ORF">DPS76_21315</name>
    <name evidence="17" type="ORF">DRM14_10640</name>
    <name evidence="4" type="ORF">DU071_20220</name>
    <name evidence="7" type="ORF">E0935_21860</name>
    <name evidence="5" type="ORF">EER35_22960</name>
    <name evidence="10" type="ORF">F3R12_21725</name>
    <name evidence="14" type="ORF">G0J66_16705</name>
    <name evidence="13" type="ORF">GB466_23210</name>
    <name evidence="1" type="ORF">SE14_04436</name>
</gene>
<evidence type="ECO:0000313" key="2">
    <source>
        <dbReference type="EMBL" id="EBW3630571.1"/>
    </source>
</evidence>
<dbReference type="EMBL" id="AAKUOT010000071">
    <property type="protein sequence ID" value="ECV8763616.1"/>
    <property type="molecule type" value="Genomic_DNA"/>
</dbReference>
<reference evidence="14" key="3">
    <citation type="journal article" date="2018" name="Genome Biol.">
        <title>SKESA: strategic k-mer extension for scrupulous assemblies.</title>
        <authorList>
            <person name="Souvorov A."/>
            <person name="Agarwala R."/>
            <person name="Lipman D.J."/>
        </authorList>
    </citation>
    <scope>NUCLEOTIDE SEQUENCE</scope>
    <source>
        <strain evidence="14">L01134-16</strain>
        <strain evidence="13">Salmonella enterica</strain>
    </source>
</reference>
<dbReference type="EMBL" id="JYVU01000057">
    <property type="protein sequence ID" value="KTZ08189.1"/>
    <property type="molecule type" value="Genomic_DNA"/>
</dbReference>
<evidence type="ECO:0000313" key="19">
    <source>
        <dbReference type="Proteomes" id="UP000054461"/>
    </source>
</evidence>
<dbReference type="EMBL" id="AAKVET010000027">
    <property type="protein sequence ID" value="ECW0642418.1"/>
    <property type="molecule type" value="Genomic_DNA"/>
</dbReference>
<dbReference type="Proteomes" id="UP000839909">
    <property type="component" value="Unassembled WGS sequence"/>
</dbReference>
<dbReference type="AlphaFoldDB" id="A0A0D6HW44"/>
<dbReference type="SUPFAM" id="SSF53448">
    <property type="entry name" value="Nucleotide-diphospho-sugar transferases"/>
    <property type="match status" value="1"/>
</dbReference>
<dbReference type="Proteomes" id="UP000839911">
    <property type="component" value="Unassembled WGS sequence"/>
</dbReference>
<evidence type="ECO:0000313" key="13">
    <source>
        <dbReference type="EMBL" id="HAB0973441.1"/>
    </source>
</evidence>
<name>A0A0D6HW44_SALTM</name>
<dbReference type="Proteomes" id="UP000839908">
    <property type="component" value="Unassembled WGS sequence"/>
</dbReference>
<dbReference type="PATRIC" id="fig|59201.125.peg.2941"/>
<evidence type="ECO:0000313" key="9">
    <source>
        <dbReference type="EMBL" id="ECV8763616.1"/>
    </source>
</evidence>
<evidence type="ECO:0000313" key="8">
    <source>
        <dbReference type="EMBL" id="ECU8356348.1"/>
    </source>
</evidence>
<dbReference type="Proteomes" id="UP000839581">
    <property type="component" value="Unassembled WGS sequence"/>
</dbReference>
<dbReference type="EMBL" id="AAHIDF010000034">
    <property type="protein sequence ID" value="EBW3630571.1"/>
    <property type="molecule type" value="Genomic_DNA"/>
</dbReference>
<evidence type="ECO:0000313" key="5">
    <source>
        <dbReference type="EMBL" id="EBZ6923816.1"/>
    </source>
</evidence>
<dbReference type="KEGG" id="seni:CY43_21905"/>
<dbReference type="Gene3D" id="3.90.550.10">
    <property type="entry name" value="Spore Coat Polysaccharide Biosynthesis Protein SpsA, Chain A"/>
    <property type="match status" value="1"/>
</dbReference>
<sequence>MIIVSVLRQSKDFTTKHAQWLHKQLKGYDSVCLTDALKIKGVNTAPLLYDWPGWWAKLELFNPLHPVLGNEDILYIDIDSVIVGDITPLTTMKKITLLNDFSQHGASVAPATGIMFIPAPAKKNVWDEFMKNPEKEINAIRTPPYHGDQGFIGRICQDAERWQNILPGRIISYKANIATPKMIGFNPELYDGTGNGKLPDGASIVCFHGSPRPWNTALPWVPYFSLKNTIQSKVKQYKLSLR</sequence>
<dbReference type="Proteomes" id="UP000839915">
    <property type="component" value="Unassembled WGS sequence"/>
</dbReference>
<evidence type="ECO:0000313" key="4">
    <source>
        <dbReference type="EMBL" id="EBY1704224.1"/>
    </source>
</evidence>
<dbReference type="EMBL" id="AAHIPE010000031">
    <property type="protein sequence ID" value="EBW5464948.1"/>
    <property type="molecule type" value="Genomic_DNA"/>
</dbReference>
<evidence type="ECO:0000313" key="14">
    <source>
        <dbReference type="EMBL" id="HAC9174362.1"/>
    </source>
</evidence>
<dbReference type="eggNOG" id="ENOG5030ZS6">
    <property type="taxonomic scope" value="Bacteria"/>
</dbReference>
<accession>A0A0F7JC62</accession>
<dbReference type="OMA" id="ARIVCFH"/>
<dbReference type="Proteomes" id="UP000338496">
    <property type="component" value="Unassembled WGS sequence"/>
</dbReference>
<evidence type="ECO:0000313" key="16">
    <source>
        <dbReference type="EMBL" id="MIT50767.1"/>
    </source>
</evidence>
<dbReference type="Proteomes" id="UP000054461">
    <property type="component" value="Unassembled WGS sequence"/>
</dbReference>
<reference evidence="14" key="6">
    <citation type="submission" date="2019-01" db="EMBL/GenBank/DDBJ databases">
        <authorList>
            <consortium name="NCBI Pathogen Detection Project"/>
        </authorList>
    </citation>
    <scope>NUCLEOTIDE SEQUENCE</scope>
    <source>
        <strain evidence="14">L01134-16</strain>
        <strain evidence="13">Salmonella enterica</strain>
    </source>
</reference>
<dbReference type="EMBL" id="CP011428">
    <property type="protein sequence ID" value="AKH09791.1"/>
    <property type="molecule type" value="Genomic_DNA"/>
</dbReference>
<dbReference type="Proteomes" id="UP000839617">
    <property type="component" value="Unassembled WGS sequence"/>
</dbReference>
<reference evidence="15 19" key="1">
    <citation type="submission" date="2014-09" db="EMBL/GenBank/DDBJ databases">
        <title>Salmonella Genotype and Phenotype Association.</title>
        <authorList>
            <person name="Chen Y."/>
            <person name="Folster J."/>
            <person name="Ayers S."/>
            <person name="Kabera C."/>
            <person name="Li C."/>
            <person name="Mukherjee S."/>
            <person name="Lam C."/>
            <person name="Zhao S."/>
            <person name="McDermott P."/>
        </authorList>
    </citation>
    <scope>NUCLEOTIDE SEQUENCE [LARGE SCALE GENOMIC DNA]</scope>
    <source>
        <strain evidence="15 19">CVM N32045</strain>
    </source>
</reference>
<evidence type="ECO:0000313" key="11">
    <source>
        <dbReference type="EMBL" id="ECY5343004.1"/>
    </source>
</evidence>
<dbReference type="Proteomes" id="UP000885258">
    <property type="component" value="Unassembled WGS sequence"/>
</dbReference>